<dbReference type="InterPro" id="IPR027537">
    <property type="entry name" value="Mmm1"/>
</dbReference>
<feature type="compositionally biased region" description="Basic and acidic residues" evidence="9">
    <location>
        <begin position="26"/>
        <end position="37"/>
    </location>
</feature>
<comment type="subcellular location">
    <subcellularLocation>
        <location evidence="8">Endoplasmic reticulum membrane</location>
        <topology evidence="8">Single-pass type I membrane protein</topology>
    </subcellularLocation>
    <subcellularLocation>
        <location evidence="1">Membrane</location>
        <topology evidence="1">Multi-pass membrane protein</topology>
    </subcellularLocation>
    <text evidence="8">The ERMES/MDM complex localizes to a few discrete foci (around 10 per single cell), that represent mitochondria-endoplasmic reticulum junctions. These foci are often found next to mtDNA nucleoids.</text>
</comment>
<feature type="region of interest" description="Disordered" evidence="9">
    <location>
        <begin position="1"/>
        <end position="58"/>
    </location>
</feature>
<keyword evidence="7 8" id="KW-0472">Membrane</keyword>
<dbReference type="FunFam" id="1.20.1250.20:FF:000088">
    <property type="entry name" value="MFS multidrug transporter, putative"/>
    <property type="match status" value="1"/>
</dbReference>
<dbReference type="InterPro" id="IPR031468">
    <property type="entry name" value="SMP_LBD"/>
</dbReference>
<keyword evidence="2" id="KW-0813">Transport</keyword>
<feature type="region of interest" description="Disordered" evidence="9">
    <location>
        <begin position="1050"/>
        <end position="1105"/>
    </location>
</feature>
<feature type="region of interest" description="Disordered" evidence="9">
    <location>
        <begin position="992"/>
        <end position="1037"/>
    </location>
</feature>
<keyword evidence="14" id="KW-1185">Reference proteome</keyword>
<dbReference type="InterPro" id="IPR020846">
    <property type="entry name" value="MFS_dom"/>
</dbReference>
<dbReference type="PANTHER" id="PTHR23502">
    <property type="entry name" value="MAJOR FACILITATOR SUPERFAMILY"/>
    <property type="match status" value="1"/>
</dbReference>
<evidence type="ECO:0000256" key="1">
    <source>
        <dbReference type="ARBA" id="ARBA00004141"/>
    </source>
</evidence>
<dbReference type="HAMAP" id="MF_03103">
    <property type="entry name" value="Mmm1"/>
    <property type="match status" value="1"/>
</dbReference>
<feature type="compositionally biased region" description="Polar residues" evidence="9">
    <location>
        <begin position="675"/>
        <end position="684"/>
    </location>
</feature>
<evidence type="ECO:0000259" key="12">
    <source>
        <dbReference type="PROSITE" id="PS51847"/>
    </source>
</evidence>
<evidence type="ECO:0000259" key="11">
    <source>
        <dbReference type="PROSITE" id="PS50850"/>
    </source>
</evidence>
<dbReference type="InterPro" id="IPR011701">
    <property type="entry name" value="MFS"/>
</dbReference>
<evidence type="ECO:0000256" key="9">
    <source>
        <dbReference type="SAM" id="MobiDB-lite"/>
    </source>
</evidence>
<gene>
    <name evidence="8" type="primary">MMM1</name>
    <name evidence="13" type="ORF">PENFLA_c019G08767</name>
</gene>
<feature type="transmembrane region" description="Helical" evidence="10">
    <location>
        <begin position="403"/>
        <end position="424"/>
    </location>
</feature>
<evidence type="ECO:0000256" key="8">
    <source>
        <dbReference type="HAMAP-Rule" id="MF_03103"/>
    </source>
</evidence>
<dbReference type="OrthoDB" id="5376138at2759"/>
<feature type="domain" description="SMP-LTD" evidence="12">
    <location>
        <begin position="738"/>
        <end position="989"/>
    </location>
</feature>
<dbReference type="EMBL" id="MLQL01000019">
    <property type="protein sequence ID" value="OQE19185.1"/>
    <property type="molecule type" value="Genomic_DNA"/>
</dbReference>
<dbReference type="Gene3D" id="1.20.1250.20">
    <property type="entry name" value="MFS general substrate transporter like domains"/>
    <property type="match status" value="1"/>
</dbReference>
<organism evidence="13 14">
    <name type="scientific">Penicillium flavigenum</name>
    <dbReference type="NCBI Taxonomy" id="254877"/>
    <lineage>
        <taxon>Eukaryota</taxon>
        <taxon>Fungi</taxon>
        <taxon>Dikarya</taxon>
        <taxon>Ascomycota</taxon>
        <taxon>Pezizomycotina</taxon>
        <taxon>Eurotiomycetes</taxon>
        <taxon>Eurotiomycetidae</taxon>
        <taxon>Eurotiales</taxon>
        <taxon>Aspergillaceae</taxon>
        <taxon>Penicillium</taxon>
    </lineage>
</organism>
<dbReference type="GO" id="GO:0005886">
    <property type="term" value="C:plasma membrane"/>
    <property type="evidence" value="ECO:0007669"/>
    <property type="project" value="TreeGrafter"/>
</dbReference>
<evidence type="ECO:0000256" key="5">
    <source>
        <dbReference type="ARBA" id="ARBA00023055"/>
    </source>
</evidence>
<dbReference type="GO" id="GO:0022857">
    <property type="term" value="F:transmembrane transporter activity"/>
    <property type="evidence" value="ECO:0007669"/>
    <property type="project" value="InterPro"/>
</dbReference>
<keyword evidence="5" id="KW-0445">Lipid transport</keyword>
<feature type="compositionally biased region" description="Basic and acidic residues" evidence="9">
    <location>
        <begin position="564"/>
        <end position="579"/>
    </location>
</feature>
<feature type="compositionally biased region" description="Polar residues" evidence="9">
    <location>
        <begin position="692"/>
        <end position="704"/>
    </location>
</feature>
<reference evidence="14" key="1">
    <citation type="journal article" date="2017" name="Nat. Microbiol.">
        <title>Global analysis of biosynthetic gene clusters reveals vast potential of secondary metabolite production in Penicillium species.</title>
        <authorList>
            <person name="Nielsen J.C."/>
            <person name="Grijseels S."/>
            <person name="Prigent S."/>
            <person name="Ji B."/>
            <person name="Dainat J."/>
            <person name="Nielsen K.F."/>
            <person name="Frisvad J.C."/>
            <person name="Workman M."/>
            <person name="Nielsen J."/>
        </authorList>
    </citation>
    <scope>NUCLEOTIDE SEQUENCE [LARGE SCALE GENOMIC DNA]</scope>
    <source>
        <strain evidence="14">IBT 14082</strain>
    </source>
</reference>
<dbReference type="PROSITE" id="PS50850">
    <property type="entry name" value="MFS"/>
    <property type="match status" value="1"/>
</dbReference>
<dbReference type="Pfam" id="PF07690">
    <property type="entry name" value="MFS_1"/>
    <property type="match status" value="1"/>
</dbReference>
<proteinExistence type="inferred from homology"/>
<protein>
    <recommendedName>
        <fullName evidence="8">Maintenance of mitochondrial morphology protein 1</fullName>
    </recommendedName>
</protein>
<sequence length="1105" mass="121232">MSSNGDSSSNKVLQSLGPPHSETDEDVHFQPIHDQRRSFSVSLDSEKPPSSHTPAAGRRSLDVQERNGYIVLNEDDCYDQLGFCFPNWKKWMIISVIFLVQTSMNFNTSLYSNAIGGISEEFGVSLQAARCGAMIYLVTYAFGCELWAPWSEELGRKPILQLSMLLTNIWQIPVALAPNFATVMVGRAFGGISLAGGSVTLGMIADMWEAENQHYAVACVVFSSVGGSVLGPLIGGFVEAFQPWPWAMWIQLIFGGFVQICHLLLVPETRATIMIDNYAKKQRKETGLKVCGPDEFQPFKERFSLSQILITWMRPFKMLATEPIVLTLSLLSGFSDALIFMFIQSFSLVYEQWHFSTVAIGLSFIPILVGYIIAWLSMYPVLHRNSAKRKMNPDDEHAQYESRLWWLLYTSPCLPIGLIGFAWTSLGPPIHWIGTMVFAAIVGIANYTIYMTTIDYMICAYGPYSASATGGNGFSRDILAGALTVPATPFFSNIGAPDRNLEYASTILFCISCLLVASVYVIYWKGPVMRKKSPFAQQLSDARKESTSRRASMVYSRSAPQSRRPKEGGRQWHESDKRYAARPSPGDPKVGTSSPSEDGIVKTDCRQPLTMALQQNEPAPFAPQSSLSFTQGFLLGQLSVVLLIGAFIKFFIFGEAPPPPSRGMSNRTTHRRYSSVYSPPQDSQKSLREKPSTSNVLRPVPSTSTNTRSILRKTYYSAIPTNPTSKHGRHRMHHSSHQPESLDWFNVLIAQTIAQYRETAYSLKDSPTSSILSSLTAAMNNPEKKPSFIDKIKVTDISLGEEFPIFSNCRIIAVDDPVSDGGRLQALLDVDLSDDNLSIAVETCMLLNYPKPRSAIIPIALSVSVVRFSGTLCISLIPASTEPPEPLQTPAGSPAPPTSDPRDDAGNRPPGPGEETASQDQLPPKSSPKSNVAFSFLPDYRLDLSVRSLIGSRSRLQDVPKIAQLVEARVHAWFEERVVEPRVQVVGLPDLWPRMGRTGVRPGEDSDAGSTAPPRSAGSTESSGPPRFSDDHGREPEGLRFRGALESRLGLGAGSRTNSFNVDMGGLRSSSMTRQQSGGATSDHFEMPGAMPAGTPVGTPGIPDN</sequence>
<feature type="compositionally biased region" description="Polar residues" evidence="9">
    <location>
        <begin position="1"/>
        <end position="13"/>
    </location>
</feature>
<feature type="compositionally biased region" description="Pro residues" evidence="9">
    <location>
        <begin position="881"/>
        <end position="899"/>
    </location>
</feature>
<feature type="transmembrane region" description="Helical" evidence="10">
    <location>
        <begin position="246"/>
        <end position="266"/>
    </location>
</feature>
<dbReference type="GO" id="GO:0005789">
    <property type="term" value="C:endoplasmic reticulum membrane"/>
    <property type="evidence" value="ECO:0007669"/>
    <property type="project" value="UniProtKB-SubCell"/>
</dbReference>
<keyword evidence="4 8" id="KW-1133">Transmembrane helix</keyword>
<evidence type="ECO:0000313" key="13">
    <source>
        <dbReference type="EMBL" id="OQE19185.1"/>
    </source>
</evidence>
<dbReference type="InterPro" id="IPR036259">
    <property type="entry name" value="MFS_trans_sf"/>
</dbReference>
<name>A0A1V6SYM2_9EURO</name>
<feature type="topological domain" description="Lumenal" evidence="8">
    <location>
        <begin position="1"/>
        <end position="632"/>
    </location>
</feature>
<feature type="region of interest" description="Disordered" evidence="9">
    <location>
        <begin position="879"/>
        <end position="931"/>
    </location>
</feature>
<dbReference type="GO" id="GO:0032865">
    <property type="term" value="C:ERMES complex"/>
    <property type="evidence" value="ECO:0007669"/>
    <property type="project" value="UniProtKB-UniRule"/>
</dbReference>
<feature type="topological domain" description="Cytoplasmic" evidence="8">
    <location>
        <begin position="654"/>
        <end position="1105"/>
    </location>
</feature>
<evidence type="ECO:0000256" key="3">
    <source>
        <dbReference type="ARBA" id="ARBA00022692"/>
    </source>
</evidence>
<feature type="transmembrane region" description="Helical" evidence="10">
    <location>
        <begin position="633"/>
        <end position="652"/>
    </location>
</feature>
<keyword evidence="6" id="KW-0446">Lipid-binding</keyword>
<feature type="transmembrane region" description="Helical" evidence="10">
    <location>
        <begin position="188"/>
        <end position="208"/>
    </location>
</feature>
<dbReference type="AlphaFoldDB" id="A0A1V6SYM2"/>
<feature type="transmembrane region" description="Helical" evidence="10">
    <location>
        <begin position="473"/>
        <end position="491"/>
    </location>
</feature>
<feature type="compositionally biased region" description="Polar residues" evidence="9">
    <location>
        <begin position="1068"/>
        <end position="1080"/>
    </location>
</feature>
<dbReference type="GO" id="GO:0045040">
    <property type="term" value="P:protein insertion into mitochondrial outer membrane"/>
    <property type="evidence" value="ECO:0007669"/>
    <property type="project" value="UniProtKB-UniRule"/>
</dbReference>
<feature type="transmembrane region" description="Helical" evidence="10">
    <location>
        <begin position="430"/>
        <end position="452"/>
    </location>
</feature>
<feature type="transmembrane region" description="Helical" evidence="10">
    <location>
        <begin position="503"/>
        <end position="523"/>
    </location>
</feature>
<evidence type="ECO:0000256" key="7">
    <source>
        <dbReference type="ARBA" id="ARBA00023136"/>
    </source>
</evidence>
<dbReference type="SUPFAM" id="SSF103473">
    <property type="entry name" value="MFS general substrate transporter"/>
    <property type="match status" value="1"/>
</dbReference>
<dbReference type="STRING" id="254877.A0A1V6SYM2"/>
<dbReference type="GO" id="GO:0008289">
    <property type="term" value="F:lipid binding"/>
    <property type="evidence" value="ECO:0007669"/>
    <property type="project" value="UniProtKB-KW"/>
</dbReference>
<feature type="compositionally biased region" description="Basic and acidic residues" evidence="9">
    <location>
        <begin position="1028"/>
        <end position="1037"/>
    </location>
</feature>
<comment type="subunit">
    <text evidence="8">Homodimer. Component of the ER-mitochondria encounter structure (ERMES) or MDM complex, composed of MMM1, MDM10, MDM12 and MDM34. A MMM1 homodimer associates with one molecule of MDM12 on each side in a pairwise head-to-tail manner, and the SMP-LTD domains of MMM1 and MDM12 generate a continuous hydrophobic tunnel for phospholipid trafficking.</text>
</comment>
<feature type="transmembrane region" description="Helical" evidence="10">
    <location>
        <begin position="215"/>
        <end position="234"/>
    </location>
</feature>
<dbReference type="PANTHER" id="PTHR23502:SF13">
    <property type="entry name" value="MULTIDRUG TRANSPORTER, PUTATIVE (AFU_ORTHOLOGUE AFUA_2G12550)-RELATED"/>
    <property type="match status" value="1"/>
</dbReference>
<feature type="region of interest" description="Disordered" evidence="9">
    <location>
        <begin position="673"/>
        <end position="704"/>
    </location>
</feature>
<feature type="transmembrane region" description="Helical" evidence="10">
    <location>
        <begin position="355"/>
        <end position="382"/>
    </location>
</feature>
<feature type="transmembrane region" description="Helical" evidence="10">
    <location>
        <begin position="323"/>
        <end position="343"/>
    </location>
</feature>
<dbReference type="GO" id="GO:0006869">
    <property type="term" value="P:lipid transport"/>
    <property type="evidence" value="ECO:0007669"/>
    <property type="project" value="UniProtKB-KW"/>
</dbReference>
<evidence type="ECO:0000256" key="6">
    <source>
        <dbReference type="ARBA" id="ARBA00023121"/>
    </source>
</evidence>
<feature type="domain" description="Major facilitator superfamily (MFS) profile" evidence="11">
    <location>
        <begin position="93"/>
        <end position="530"/>
    </location>
</feature>
<comment type="function">
    <text evidence="8">Component of the ERMES/MDM complex, which serves as a molecular tether to connect the endoplasmic reticulum (ER) and mitochondria. Components of this complex are involved in the control of mitochondrial shape and protein biogenesis, and function in nonvesicular lipid trafficking between the ER and mitochondria. The MDM12-MMM1 subcomplex functions in the major beta-barrel assembly pathway that is responsible for biogenesis of all outer membrane beta-barrel proteins, and acts in a late step after the SAM complex. The MDM10-MDM12-MMM1 subcomplex further acts in the TOM40-specific pathway after the action of the MDM12-MMM1 complex. Essential for establishing and maintaining the structure of mitochondria and maintenance of mtDNA nucleoids.</text>
</comment>
<comment type="caution">
    <text evidence="13">The sequence shown here is derived from an EMBL/GenBank/DDBJ whole genome shotgun (WGS) entry which is preliminary data.</text>
</comment>
<evidence type="ECO:0000256" key="2">
    <source>
        <dbReference type="ARBA" id="ARBA00022448"/>
    </source>
</evidence>
<dbReference type="CDD" id="cd21671">
    <property type="entry name" value="SMP_Mmm1"/>
    <property type="match status" value="1"/>
</dbReference>
<dbReference type="InterPro" id="IPR019411">
    <property type="entry name" value="MMM1_dom"/>
</dbReference>
<accession>A0A1V6SYM2</accession>
<dbReference type="PROSITE" id="PS51847">
    <property type="entry name" value="SMP"/>
    <property type="match status" value="1"/>
</dbReference>
<dbReference type="Pfam" id="PF10296">
    <property type="entry name" value="MMM1"/>
    <property type="match status" value="1"/>
</dbReference>
<evidence type="ECO:0000256" key="10">
    <source>
        <dbReference type="SAM" id="Phobius"/>
    </source>
</evidence>
<keyword evidence="8" id="KW-0256">Endoplasmic reticulum</keyword>
<evidence type="ECO:0000313" key="14">
    <source>
        <dbReference type="Proteomes" id="UP000191342"/>
    </source>
</evidence>
<feature type="region of interest" description="Disordered" evidence="9">
    <location>
        <begin position="535"/>
        <end position="600"/>
    </location>
</feature>
<dbReference type="Proteomes" id="UP000191342">
    <property type="component" value="Unassembled WGS sequence"/>
</dbReference>
<comment type="similarity">
    <text evidence="8">Belongs to the MMM1 family.</text>
</comment>
<evidence type="ECO:0000256" key="4">
    <source>
        <dbReference type="ARBA" id="ARBA00022989"/>
    </source>
</evidence>
<keyword evidence="3 8" id="KW-0812">Transmembrane</keyword>